<dbReference type="InterPro" id="IPR036388">
    <property type="entry name" value="WH-like_DNA-bd_sf"/>
</dbReference>
<dbReference type="SUPFAM" id="SSF52172">
    <property type="entry name" value="CheY-like"/>
    <property type="match status" value="1"/>
</dbReference>
<dbReference type="Gene3D" id="1.10.10.10">
    <property type="entry name" value="Winged helix-like DNA-binding domain superfamily/Winged helix DNA-binding domain"/>
    <property type="match status" value="1"/>
</dbReference>
<evidence type="ECO:0000256" key="1">
    <source>
        <dbReference type="SAM" id="Coils"/>
    </source>
</evidence>
<evidence type="ECO:0000313" key="4">
    <source>
        <dbReference type="EMBL" id="CBE68779.1"/>
    </source>
</evidence>
<protein>
    <recommendedName>
        <fullName evidence="3">ANTAR domain-containing protein</fullName>
    </recommendedName>
</protein>
<keyword evidence="1" id="KW-0175">Coiled coil</keyword>
<gene>
    <name evidence="4" type="ORF">DAMO_1721</name>
</gene>
<dbReference type="KEGG" id="mox:DAMO_1721"/>
<dbReference type="InterPro" id="IPR005561">
    <property type="entry name" value="ANTAR"/>
</dbReference>
<proteinExistence type="predicted"/>
<reference evidence="4 5" key="1">
    <citation type="journal article" date="2010" name="Nature">
        <title>Nitrite-driven anaerobic methane oxidation by oxygenic bacteria.</title>
        <authorList>
            <person name="Ettwig K.F."/>
            <person name="Butler M.K."/>
            <person name="Le Paslier D."/>
            <person name="Pelletier E."/>
            <person name="Mangenot S."/>
            <person name="Kuypers M.M.M."/>
            <person name="Schreiber F."/>
            <person name="Dutilh B.E."/>
            <person name="Zedelius J."/>
            <person name="de Beer D."/>
            <person name="Gloerich J."/>
            <person name="Wessels H.J.C.T."/>
            <person name="van Allen T."/>
            <person name="Luesken F."/>
            <person name="Wu M."/>
            <person name="van de Pas-Schoonen K.T."/>
            <person name="Op den Camp H.J.M."/>
            <person name="Janssen-Megens E.M."/>
            <person name="Francoijs K-J."/>
            <person name="Stunnenberg H."/>
            <person name="Weissenbach J."/>
            <person name="Jetten M.S.M."/>
            <person name="Strous M."/>
        </authorList>
    </citation>
    <scope>NUCLEOTIDE SEQUENCE [LARGE SCALE GENOMIC DNA]</scope>
</reference>
<evidence type="ECO:0000259" key="3">
    <source>
        <dbReference type="PROSITE" id="PS50921"/>
    </source>
</evidence>
<feature type="region of interest" description="Disordered" evidence="2">
    <location>
        <begin position="166"/>
        <end position="190"/>
    </location>
</feature>
<dbReference type="Pfam" id="PF03861">
    <property type="entry name" value="ANTAR"/>
    <property type="match status" value="1"/>
</dbReference>
<sequence>MGADGRRRSNRMSKPRHSETAPSGFVRDFIGHTAGLLDEWGNSQGRQQALRAAARLLRMAEAPCEDAPSPLTPDTYAKAVVRLAQQLGGAMQYRVAPDHIRFTCTICRDEGGQTAPLCHLWWESLRRIAAERFGYGKVVVAPRDTAAREGCDVRLYLQPTAEAETGAVAVDRPAQGGPAPEPGGQPERFSEATVRQLQAKVRYLEQRTRELETALEERKLVEKAKGILMERLRLSEAEAMRKLQRESQARNLRLAAVAQIIVQAGEML</sequence>
<evidence type="ECO:0000256" key="2">
    <source>
        <dbReference type="SAM" id="MobiDB-lite"/>
    </source>
</evidence>
<name>D5MG98_METO1</name>
<dbReference type="STRING" id="671143.DAMO_1721"/>
<feature type="region of interest" description="Disordered" evidence="2">
    <location>
        <begin position="1"/>
        <end position="24"/>
    </location>
</feature>
<feature type="compositionally biased region" description="Low complexity" evidence="2">
    <location>
        <begin position="173"/>
        <end position="187"/>
    </location>
</feature>
<dbReference type="eggNOG" id="COG3707">
    <property type="taxonomic scope" value="Bacteria"/>
</dbReference>
<dbReference type="Proteomes" id="UP000006898">
    <property type="component" value="Chromosome"/>
</dbReference>
<dbReference type="AlphaFoldDB" id="D5MG98"/>
<feature type="domain" description="ANTAR" evidence="3">
    <location>
        <begin position="201"/>
        <end position="262"/>
    </location>
</feature>
<dbReference type="EMBL" id="FP565575">
    <property type="protein sequence ID" value="CBE68779.1"/>
    <property type="molecule type" value="Genomic_DNA"/>
</dbReference>
<feature type="coiled-coil region" evidence="1">
    <location>
        <begin position="194"/>
        <end position="224"/>
    </location>
</feature>
<evidence type="ECO:0000313" key="5">
    <source>
        <dbReference type="Proteomes" id="UP000006898"/>
    </source>
</evidence>
<dbReference type="HOGENOM" id="CLU_1168984_0_0_0"/>
<dbReference type="PROSITE" id="PS50921">
    <property type="entry name" value="ANTAR"/>
    <property type="match status" value="1"/>
</dbReference>
<dbReference type="GO" id="GO:0003723">
    <property type="term" value="F:RNA binding"/>
    <property type="evidence" value="ECO:0007669"/>
    <property type="project" value="InterPro"/>
</dbReference>
<dbReference type="SMART" id="SM01012">
    <property type="entry name" value="ANTAR"/>
    <property type="match status" value="1"/>
</dbReference>
<accession>D5MG98</accession>
<dbReference type="InterPro" id="IPR011006">
    <property type="entry name" value="CheY-like_superfamily"/>
</dbReference>
<organism evidence="4 5">
    <name type="scientific">Methylomirabilis oxygeniifera</name>
    <dbReference type="NCBI Taxonomy" id="671143"/>
    <lineage>
        <taxon>Bacteria</taxon>
        <taxon>Candidatus Methylomirabilota</taxon>
        <taxon>Candidatus Methylomirabilia</taxon>
        <taxon>Candidatus Methylomirabilales</taxon>
        <taxon>Candidatus Methylomirabilaceae</taxon>
        <taxon>Candidatus Methylomirabilis</taxon>
    </lineage>
</organism>